<dbReference type="AlphaFoldDB" id="A0A0T6DRD3"/>
<dbReference type="CDD" id="cd02247">
    <property type="entry name" value="cupin_pirin_C"/>
    <property type="match status" value="1"/>
</dbReference>
<dbReference type="InterPro" id="IPR012093">
    <property type="entry name" value="Pirin"/>
</dbReference>
<dbReference type="PANTHER" id="PTHR13903:SF8">
    <property type="entry name" value="PIRIN"/>
    <property type="match status" value="1"/>
</dbReference>
<evidence type="ECO:0000259" key="4">
    <source>
        <dbReference type="Pfam" id="PF02678"/>
    </source>
</evidence>
<comment type="cofactor">
    <cofactor evidence="2">
        <name>Fe cation</name>
        <dbReference type="ChEBI" id="CHEBI:24875"/>
    </cofactor>
    <text evidence="2">Binds 1 Fe cation per subunit.</text>
</comment>
<keyword evidence="2" id="KW-0479">Metal-binding</keyword>
<feature type="binding site" evidence="2">
    <location>
        <position position="74"/>
    </location>
    <ligand>
        <name>Fe cation</name>
        <dbReference type="ChEBI" id="CHEBI:24875"/>
    </ligand>
</feature>
<feature type="domain" description="Pirin C-terminal" evidence="5">
    <location>
        <begin position="189"/>
        <end position="294"/>
    </location>
</feature>
<organism evidence="6 7">
    <name type="scientific">Psychrobacter piscatorii</name>
    <dbReference type="NCBI Taxonomy" id="554343"/>
    <lineage>
        <taxon>Bacteria</taxon>
        <taxon>Pseudomonadati</taxon>
        <taxon>Pseudomonadota</taxon>
        <taxon>Gammaproteobacteria</taxon>
        <taxon>Moraxellales</taxon>
        <taxon>Moraxellaceae</taxon>
        <taxon>Psychrobacter</taxon>
    </lineage>
</organism>
<comment type="similarity">
    <text evidence="1 3">Belongs to the pirin family.</text>
</comment>
<dbReference type="Gene3D" id="2.60.120.10">
    <property type="entry name" value="Jelly Rolls"/>
    <property type="match status" value="2"/>
</dbReference>
<dbReference type="InterPro" id="IPR014710">
    <property type="entry name" value="RmlC-like_jellyroll"/>
</dbReference>
<dbReference type="Pfam" id="PF05726">
    <property type="entry name" value="Pirin_C"/>
    <property type="match status" value="1"/>
</dbReference>
<dbReference type="PANTHER" id="PTHR13903">
    <property type="entry name" value="PIRIN-RELATED"/>
    <property type="match status" value="1"/>
</dbReference>
<dbReference type="CDD" id="cd02909">
    <property type="entry name" value="cupin_pirin_N"/>
    <property type="match status" value="1"/>
</dbReference>
<dbReference type="InterPro" id="IPR008778">
    <property type="entry name" value="Pirin_C_dom"/>
</dbReference>
<dbReference type="SUPFAM" id="SSF51182">
    <property type="entry name" value="RmlC-like cupins"/>
    <property type="match status" value="1"/>
</dbReference>
<sequence>MNNTVANSKKDTVTQSRQIEQLFAGVDTQDGAGVKLTRVLTQQLQQRLDPYLMLDNFKSDNPDDYVAGFPNHPHRGFETITYMITGRMRHRDSAGNEGLLQNGGVQWMTAASGVIHSELPEQEDGAMEGFQLWLNLPAKDKMNDPWYKDFQSEDLPKYTTEDGVDVTVIAGTSHGIEGAVTRDITEPTYLDIHLPAGTSFSQAIPADYNAFAFVYRGKVDIEGEIVPSKNMAILKNDDNTDGVTITADSSEDTKVILITGRPLREPIVQYGPFVMNSQQEIMQAVTDFQSGKFGEGA</sequence>
<dbReference type="InterPro" id="IPR003829">
    <property type="entry name" value="Pirin_N_dom"/>
</dbReference>
<dbReference type="EMBL" id="LNDJ01000067">
    <property type="protein sequence ID" value="KRU22435.1"/>
    <property type="molecule type" value="Genomic_DNA"/>
</dbReference>
<feature type="domain" description="Pirin N-terminal" evidence="4">
    <location>
        <begin position="35"/>
        <end position="134"/>
    </location>
</feature>
<evidence type="ECO:0000259" key="5">
    <source>
        <dbReference type="Pfam" id="PF05726"/>
    </source>
</evidence>
<dbReference type="Proteomes" id="UP000051202">
    <property type="component" value="Unassembled WGS sequence"/>
</dbReference>
<keyword evidence="2" id="KW-0408">Iron</keyword>
<accession>A0A0T6DRD3</accession>
<dbReference type="PIRSF" id="PIRSF006232">
    <property type="entry name" value="Pirin"/>
    <property type="match status" value="1"/>
</dbReference>
<feature type="binding site" evidence="2">
    <location>
        <position position="118"/>
    </location>
    <ligand>
        <name>Fe cation</name>
        <dbReference type="ChEBI" id="CHEBI:24875"/>
    </ligand>
</feature>
<reference evidence="6 7" key="1">
    <citation type="submission" date="2015-11" db="EMBL/GenBank/DDBJ databases">
        <title>Permanent draft genome of Psychrobacter piscatorii LQ58.</title>
        <authorList>
            <person name="Zhou M."/>
            <person name="Dong B."/>
            <person name="Liu Q."/>
        </authorList>
    </citation>
    <scope>NUCLEOTIDE SEQUENCE [LARGE SCALE GENOMIC DNA]</scope>
    <source>
        <strain evidence="6 7">LQ58</strain>
    </source>
</reference>
<dbReference type="Pfam" id="PF02678">
    <property type="entry name" value="Pirin"/>
    <property type="match status" value="1"/>
</dbReference>
<evidence type="ECO:0000256" key="3">
    <source>
        <dbReference type="RuleBase" id="RU003457"/>
    </source>
</evidence>
<comment type="caution">
    <text evidence="6">The sequence shown here is derived from an EMBL/GenBank/DDBJ whole genome shotgun (WGS) entry which is preliminary data.</text>
</comment>
<dbReference type="RefSeq" id="WP_058024775.1">
    <property type="nucleotide sequence ID" value="NZ_LNDJ01000067.1"/>
</dbReference>
<protein>
    <submittedName>
        <fullName evidence="6">Pirin</fullName>
    </submittedName>
</protein>
<evidence type="ECO:0000256" key="2">
    <source>
        <dbReference type="PIRSR" id="PIRSR006232-1"/>
    </source>
</evidence>
<evidence type="ECO:0000256" key="1">
    <source>
        <dbReference type="ARBA" id="ARBA00008416"/>
    </source>
</evidence>
<feature type="binding site" evidence="2">
    <location>
        <position position="72"/>
    </location>
    <ligand>
        <name>Fe cation</name>
        <dbReference type="ChEBI" id="CHEBI:24875"/>
    </ligand>
</feature>
<evidence type="ECO:0000313" key="6">
    <source>
        <dbReference type="EMBL" id="KRU22435.1"/>
    </source>
</evidence>
<dbReference type="InterPro" id="IPR011051">
    <property type="entry name" value="RmlC_Cupin_sf"/>
</dbReference>
<evidence type="ECO:0000313" key="7">
    <source>
        <dbReference type="Proteomes" id="UP000051202"/>
    </source>
</evidence>
<keyword evidence="7" id="KW-1185">Reference proteome</keyword>
<proteinExistence type="inferred from homology"/>
<name>A0A0T6DRD3_9GAMM</name>
<gene>
    <name evidence="6" type="ORF">AS194_08350</name>
</gene>
<feature type="binding site" evidence="2">
    <location>
        <position position="116"/>
    </location>
    <ligand>
        <name>Fe cation</name>
        <dbReference type="ChEBI" id="CHEBI:24875"/>
    </ligand>
</feature>
<dbReference type="GO" id="GO:0046872">
    <property type="term" value="F:metal ion binding"/>
    <property type="evidence" value="ECO:0007669"/>
    <property type="project" value="UniProtKB-KW"/>
</dbReference>